<gene>
    <name evidence="2" type="ORF">CPAG_00968</name>
</gene>
<reference evidence="2 3" key="1">
    <citation type="submission" date="2007-06" db="EMBL/GenBank/DDBJ databases">
        <title>The Genome Sequence of Coccidioides posadasii RMSCC_3488.</title>
        <authorList>
            <consortium name="Coccidioides Genome Resources Consortium"/>
            <consortium name="The Broad Institute Genome Sequencing Platform"/>
            <person name="Henn M.R."/>
            <person name="Sykes S."/>
            <person name="Young S."/>
            <person name="Jaffe D."/>
            <person name="Berlin A."/>
            <person name="Alvarez P."/>
            <person name="Butler J."/>
            <person name="Gnerre S."/>
            <person name="Grabherr M."/>
            <person name="Mauceli E."/>
            <person name="Brockman W."/>
            <person name="Kodira C."/>
            <person name="Alvarado L."/>
            <person name="Zeng Q."/>
            <person name="Crawford M."/>
            <person name="Antoine C."/>
            <person name="Devon K."/>
            <person name="Galgiani J."/>
            <person name="Orsborn K."/>
            <person name="Lewis M.L."/>
            <person name="Nusbaum C."/>
            <person name="Galagan J."/>
            <person name="Birren B."/>
        </authorList>
    </citation>
    <scope>NUCLEOTIDE SEQUENCE [LARGE SCALE GENOMIC DNA]</scope>
    <source>
        <strain evidence="2 3">RMSCC 3488</strain>
    </source>
</reference>
<dbReference type="VEuPathDB" id="FungiDB:CPAG_00968"/>
<sequence length="131" mass="14130">MPFQFAHPAPLTQRPGCECALPSSQQITSSRTIAGTKPLRQRPGLLGGETKAATQSLVLRGNARKQTPVTPQRMNSLNARATSHSDGRMIQLHRQTFLDGSRDGTHDPSHGGFTLMVVRGTCGASSRRRIG</sequence>
<proteinExistence type="predicted"/>
<organism evidence="2 3">
    <name type="scientific">Coccidioides posadasii RMSCC 3488</name>
    <dbReference type="NCBI Taxonomy" id="454284"/>
    <lineage>
        <taxon>Eukaryota</taxon>
        <taxon>Fungi</taxon>
        <taxon>Dikarya</taxon>
        <taxon>Ascomycota</taxon>
        <taxon>Pezizomycotina</taxon>
        <taxon>Eurotiomycetes</taxon>
        <taxon>Eurotiomycetidae</taxon>
        <taxon>Onygenales</taxon>
        <taxon>Onygenaceae</taxon>
        <taxon>Coccidioides</taxon>
    </lineage>
</organism>
<reference evidence="3" key="3">
    <citation type="journal article" date="2010" name="Genome Res.">
        <title>Population genomic sequencing of Coccidioides fungi reveals recent hybridization and transposon control.</title>
        <authorList>
            <person name="Neafsey D.E."/>
            <person name="Barker B.M."/>
            <person name="Sharpton T.J."/>
            <person name="Stajich J.E."/>
            <person name="Park D.J."/>
            <person name="Whiston E."/>
            <person name="Hung C.-Y."/>
            <person name="McMahan C."/>
            <person name="White J."/>
            <person name="Sykes S."/>
            <person name="Heiman D."/>
            <person name="Young S."/>
            <person name="Zeng Q."/>
            <person name="Abouelleil A."/>
            <person name="Aftuck L."/>
            <person name="Bessette D."/>
            <person name="Brown A."/>
            <person name="FitzGerald M."/>
            <person name="Lui A."/>
            <person name="Macdonald J.P."/>
            <person name="Priest M."/>
            <person name="Orbach M.J."/>
            <person name="Galgiani J.N."/>
            <person name="Kirkland T.N."/>
            <person name="Cole G.T."/>
            <person name="Birren B.W."/>
            <person name="Henn M.R."/>
            <person name="Taylor J.W."/>
            <person name="Rounsley S.D."/>
        </authorList>
    </citation>
    <scope>NUCLEOTIDE SEQUENCE [LARGE SCALE GENOMIC DNA]</scope>
    <source>
        <strain evidence="3">RMSCC 3488</strain>
    </source>
</reference>
<feature type="region of interest" description="Disordered" evidence="1">
    <location>
        <begin position="27"/>
        <end position="49"/>
    </location>
</feature>
<accession>A0A0J6I063</accession>
<evidence type="ECO:0000313" key="2">
    <source>
        <dbReference type="EMBL" id="KMM64617.1"/>
    </source>
</evidence>
<dbReference type="EMBL" id="DS268109">
    <property type="protein sequence ID" value="KMM64617.1"/>
    <property type="molecule type" value="Genomic_DNA"/>
</dbReference>
<evidence type="ECO:0000256" key="1">
    <source>
        <dbReference type="SAM" id="MobiDB-lite"/>
    </source>
</evidence>
<dbReference type="AlphaFoldDB" id="A0A0J6I063"/>
<evidence type="ECO:0000313" key="3">
    <source>
        <dbReference type="Proteomes" id="UP000054567"/>
    </source>
</evidence>
<protein>
    <submittedName>
        <fullName evidence="2">Uncharacterized protein</fullName>
    </submittedName>
</protein>
<reference evidence="3" key="2">
    <citation type="journal article" date="2009" name="Genome Res.">
        <title>Comparative genomic analyses of the human fungal pathogens Coccidioides and their relatives.</title>
        <authorList>
            <person name="Sharpton T.J."/>
            <person name="Stajich J.E."/>
            <person name="Rounsley S.D."/>
            <person name="Gardner M.J."/>
            <person name="Wortman J.R."/>
            <person name="Jordar V.S."/>
            <person name="Maiti R."/>
            <person name="Kodira C.D."/>
            <person name="Neafsey D.E."/>
            <person name="Zeng Q."/>
            <person name="Hung C.-Y."/>
            <person name="McMahan C."/>
            <person name="Muszewska A."/>
            <person name="Grynberg M."/>
            <person name="Mandel M.A."/>
            <person name="Kellner E.M."/>
            <person name="Barker B.M."/>
            <person name="Galgiani J.N."/>
            <person name="Orbach M.J."/>
            <person name="Kirkland T.N."/>
            <person name="Cole G.T."/>
            <person name="Henn M.R."/>
            <person name="Birren B.W."/>
            <person name="Taylor J.W."/>
        </authorList>
    </citation>
    <scope>NUCLEOTIDE SEQUENCE [LARGE SCALE GENOMIC DNA]</scope>
    <source>
        <strain evidence="3">RMSCC 3488</strain>
    </source>
</reference>
<dbReference type="Proteomes" id="UP000054567">
    <property type="component" value="Unassembled WGS sequence"/>
</dbReference>
<name>A0A0J6I063_COCPO</name>